<evidence type="ECO:0000256" key="1">
    <source>
        <dbReference type="SAM" id="MobiDB-lite"/>
    </source>
</evidence>
<dbReference type="AlphaFoldDB" id="A0A087E6M9"/>
<sequence>MPSGRMNSTADATVTSCNTTGFSPRSNLQLCGRTCPRRGCSPHIAVMDSQS</sequence>
<proteinExistence type="predicted"/>
<reference evidence="2 3" key="1">
    <citation type="submission" date="2014-03" db="EMBL/GenBank/DDBJ databases">
        <title>Genomics of Bifidobacteria.</title>
        <authorList>
            <person name="Ventura M."/>
            <person name="Milani C."/>
            <person name="Lugli G.A."/>
        </authorList>
    </citation>
    <scope>NUCLEOTIDE SEQUENCE [LARGE SCALE GENOMIC DNA]</scope>
    <source>
        <strain evidence="2 3">LMG 21395</strain>
    </source>
</reference>
<evidence type="ECO:0000313" key="3">
    <source>
        <dbReference type="Proteomes" id="UP000029003"/>
    </source>
</evidence>
<comment type="caution">
    <text evidence="2">The sequence shown here is derived from an EMBL/GenBank/DDBJ whole genome shotgun (WGS) entry which is preliminary data.</text>
</comment>
<organism evidence="2 3">
    <name type="scientific">Bifidobacterium thermacidophilum subsp. thermacidophilum</name>
    <dbReference type="NCBI Taxonomy" id="79262"/>
    <lineage>
        <taxon>Bacteria</taxon>
        <taxon>Bacillati</taxon>
        <taxon>Actinomycetota</taxon>
        <taxon>Actinomycetes</taxon>
        <taxon>Bifidobacteriales</taxon>
        <taxon>Bifidobacteriaceae</taxon>
        <taxon>Bifidobacterium</taxon>
    </lineage>
</organism>
<accession>A0A087E6M9</accession>
<dbReference type="EMBL" id="JGZT01000005">
    <property type="protein sequence ID" value="KFJ03430.1"/>
    <property type="molecule type" value="Genomic_DNA"/>
</dbReference>
<gene>
    <name evidence="2" type="ORF">THER5_2021</name>
</gene>
<name>A0A087E6M9_9BIFI</name>
<feature type="region of interest" description="Disordered" evidence="1">
    <location>
        <begin position="1"/>
        <end position="26"/>
    </location>
</feature>
<dbReference type="Proteomes" id="UP000029003">
    <property type="component" value="Unassembled WGS sequence"/>
</dbReference>
<evidence type="ECO:0000313" key="2">
    <source>
        <dbReference type="EMBL" id="KFJ03430.1"/>
    </source>
</evidence>
<protein>
    <submittedName>
        <fullName evidence="2">Uncharacterized protein</fullName>
    </submittedName>
</protein>